<proteinExistence type="predicted"/>
<gene>
    <name evidence="1" type="ORF">JOE21_002070</name>
</gene>
<reference evidence="1 2" key="1">
    <citation type="submission" date="2023-07" db="EMBL/GenBank/DDBJ databases">
        <title>Genomic Encyclopedia of Type Strains, Phase IV (KMG-IV): sequencing the most valuable type-strain genomes for metagenomic binning, comparative biology and taxonomic classification.</title>
        <authorList>
            <person name="Goeker M."/>
        </authorList>
    </citation>
    <scope>NUCLEOTIDE SEQUENCE [LARGE SCALE GENOMIC DNA]</scope>
    <source>
        <strain evidence="1 2">DSM 45903</strain>
    </source>
</reference>
<evidence type="ECO:0000313" key="1">
    <source>
        <dbReference type="EMBL" id="MDR6226064.1"/>
    </source>
</evidence>
<name>A0ABU1IQ53_9BACL</name>
<comment type="caution">
    <text evidence="1">The sequence shown here is derived from an EMBL/GenBank/DDBJ whole genome shotgun (WGS) entry which is preliminary data.</text>
</comment>
<keyword evidence="2" id="KW-1185">Reference proteome</keyword>
<sequence>MFDSSRRGHRSGASLLRMQKVKGWLVLPLMHVVGREPAYV</sequence>
<accession>A0ABU1IQ53</accession>
<evidence type="ECO:0000313" key="2">
    <source>
        <dbReference type="Proteomes" id="UP001185012"/>
    </source>
</evidence>
<organism evidence="1 2">
    <name type="scientific">Desmospora profundinema</name>
    <dbReference type="NCBI Taxonomy" id="1571184"/>
    <lineage>
        <taxon>Bacteria</taxon>
        <taxon>Bacillati</taxon>
        <taxon>Bacillota</taxon>
        <taxon>Bacilli</taxon>
        <taxon>Bacillales</taxon>
        <taxon>Thermoactinomycetaceae</taxon>
        <taxon>Desmospora</taxon>
    </lineage>
</organism>
<dbReference type="Proteomes" id="UP001185012">
    <property type="component" value="Unassembled WGS sequence"/>
</dbReference>
<protein>
    <submittedName>
        <fullName evidence="1">Uncharacterized protein</fullName>
    </submittedName>
</protein>
<dbReference type="EMBL" id="JAVDQG010000004">
    <property type="protein sequence ID" value="MDR6226064.1"/>
    <property type="molecule type" value="Genomic_DNA"/>
</dbReference>